<protein>
    <submittedName>
        <fullName evidence="1">Uncharacterized protein</fullName>
    </submittedName>
</protein>
<proteinExistence type="predicted"/>
<gene>
    <name evidence="1" type="ORF">OCBIM_22009479mg</name>
</gene>
<organism evidence="1">
    <name type="scientific">Octopus bimaculoides</name>
    <name type="common">California two-spotted octopus</name>
    <dbReference type="NCBI Taxonomy" id="37653"/>
    <lineage>
        <taxon>Eukaryota</taxon>
        <taxon>Metazoa</taxon>
        <taxon>Spiralia</taxon>
        <taxon>Lophotrochozoa</taxon>
        <taxon>Mollusca</taxon>
        <taxon>Cephalopoda</taxon>
        <taxon>Coleoidea</taxon>
        <taxon>Octopodiformes</taxon>
        <taxon>Octopoda</taxon>
        <taxon>Incirrata</taxon>
        <taxon>Octopodidae</taxon>
        <taxon>Octopus</taxon>
    </lineage>
</organism>
<accession>A0A0L8HR11</accession>
<name>A0A0L8HR11_OCTBM</name>
<evidence type="ECO:0000313" key="1">
    <source>
        <dbReference type="EMBL" id="KOF91190.1"/>
    </source>
</evidence>
<reference evidence="1" key="1">
    <citation type="submission" date="2015-07" db="EMBL/GenBank/DDBJ databases">
        <title>MeaNS - Measles Nucleotide Surveillance Program.</title>
        <authorList>
            <person name="Tran T."/>
            <person name="Druce J."/>
        </authorList>
    </citation>
    <scope>NUCLEOTIDE SEQUENCE</scope>
    <source>
        <strain evidence="1">UCB-OBI-ISO-001</strain>
        <tissue evidence="1">Gonad</tissue>
    </source>
</reference>
<dbReference type="AlphaFoldDB" id="A0A0L8HR11"/>
<dbReference type="EMBL" id="KQ417596">
    <property type="protein sequence ID" value="KOF91190.1"/>
    <property type="molecule type" value="Genomic_DNA"/>
</dbReference>
<sequence length="115" mass="13194">MYKKKNSKGDYAEVTCYPRVNDPSTHHGLQIPGDSRVKRKETEKILKYQSLRDETKKLWVMKKVMVTPVVNGPLRAVFKAYEKYITNIGAAKWSEVIQKTALLGTARILRRALSL</sequence>
<dbReference type="STRING" id="37653.A0A0L8HR11"/>